<protein>
    <submittedName>
        <fullName evidence="1">Uncharacterized protein</fullName>
    </submittedName>
</protein>
<dbReference type="EMBL" id="RBNR01000023">
    <property type="protein sequence ID" value="RML47419.1"/>
    <property type="molecule type" value="Genomic_DNA"/>
</dbReference>
<reference evidence="1 2" key="1">
    <citation type="submission" date="2018-08" db="EMBL/GenBank/DDBJ databases">
        <title>Recombination of ecologically and evolutionarily significant loci maintains genetic cohesion in the Pseudomonas syringae species complex.</title>
        <authorList>
            <person name="Dillon M."/>
            <person name="Thakur S."/>
            <person name="Almeida R.N.D."/>
            <person name="Weir B.S."/>
            <person name="Guttman D.S."/>
        </authorList>
    </citation>
    <scope>NUCLEOTIDE SEQUENCE [LARGE SCALE GENOMIC DNA]</scope>
    <source>
        <strain evidence="1 2">ICMP 3883</strain>
    </source>
</reference>
<dbReference type="Proteomes" id="UP000280292">
    <property type="component" value="Unassembled WGS sequence"/>
</dbReference>
<dbReference type="AlphaFoldDB" id="A0A3M2W7B5"/>
<accession>A0A3M2W7B5</accession>
<organism evidence="1 2">
    <name type="scientific">Pseudomonas syringae pv. ribicola</name>
    <dbReference type="NCBI Taxonomy" id="55398"/>
    <lineage>
        <taxon>Bacteria</taxon>
        <taxon>Pseudomonadati</taxon>
        <taxon>Pseudomonadota</taxon>
        <taxon>Gammaproteobacteria</taxon>
        <taxon>Pseudomonadales</taxon>
        <taxon>Pseudomonadaceae</taxon>
        <taxon>Pseudomonas</taxon>
    </lineage>
</organism>
<evidence type="ECO:0000313" key="1">
    <source>
        <dbReference type="EMBL" id="RML47419.1"/>
    </source>
</evidence>
<name>A0A3M2W7B5_PSESI</name>
<evidence type="ECO:0000313" key="2">
    <source>
        <dbReference type="Proteomes" id="UP000280292"/>
    </source>
</evidence>
<dbReference type="RefSeq" id="WP_122291589.1">
    <property type="nucleotide sequence ID" value="NZ_RBNR01000023.1"/>
</dbReference>
<gene>
    <name evidence="1" type="ORF">ALQ95_03889</name>
</gene>
<proteinExistence type="predicted"/>
<comment type="caution">
    <text evidence="1">The sequence shown here is derived from an EMBL/GenBank/DDBJ whole genome shotgun (WGS) entry which is preliminary data.</text>
</comment>
<sequence>MSNPEHYSHVAKRIAESLDTIGILSEVLAENTVAREGSDEGESESDEQLSCRCEAGVQAAIRLIAMAAYTDLQSMAQGLGIPE</sequence>